<dbReference type="GO" id="GO:0003723">
    <property type="term" value="F:RNA binding"/>
    <property type="evidence" value="ECO:0007669"/>
    <property type="project" value="TreeGrafter"/>
</dbReference>
<evidence type="ECO:0000256" key="1">
    <source>
        <dbReference type="SAM" id="MobiDB-lite"/>
    </source>
</evidence>
<dbReference type="SUPFAM" id="SSF50998">
    <property type="entry name" value="Quinoprotein alcohol dehydrogenase-like"/>
    <property type="match status" value="1"/>
</dbReference>
<organism evidence="2 3">
    <name type="scientific">Letharia lupina</name>
    <dbReference type="NCBI Taxonomy" id="560253"/>
    <lineage>
        <taxon>Eukaryota</taxon>
        <taxon>Fungi</taxon>
        <taxon>Dikarya</taxon>
        <taxon>Ascomycota</taxon>
        <taxon>Pezizomycotina</taxon>
        <taxon>Lecanoromycetes</taxon>
        <taxon>OSLEUM clade</taxon>
        <taxon>Lecanoromycetidae</taxon>
        <taxon>Lecanorales</taxon>
        <taxon>Lecanorineae</taxon>
        <taxon>Parmeliaceae</taxon>
        <taxon>Letharia</taxon>
    </lineage>
</organism>
<dbReference type="SMART" id="SM00320">
    <property type="entry name" value="WD40"/>
    <property type="match status" value="8"/>
</dbReference>
<sequence>MDIHRCRFVPYPPSAINALAFSHPSSPTHPGKGPQSLRVAIGRANGDIEIWNPLRGSWYQESIFRGAKDRSIEGLVWTQDPEDVDKSGKIIAGKLRLFSIGYSTAVTEWELGTGRPARHSAGNYGEIWCMAAQPKGHLLKTPGKAVEDQTKEEESQIQDLAVGCADGAIVLLDTADGDLRFKRILARPPKKRSRVLSLTFQTRHTIIAGHADSTIRIYNMRNGQQVRNMTLGPGPKGGPKETLVWSVKCLLDGTIVSGDSTGTLCFWDGKNYALLQRIKSHDADILDVAVSADGQSVFSGGMDRRTTLYRRTSSGRPGEGHRWAKIAHQRMHQNDVKAMATFETKGLSILVSGGLDTMPIIVPIQEFGREHHRTLASLPQEPNVRSASKKRLVVNWWDREVRIWTISKRSKKQTDEGSSPDVSGPQGRRLIAKIALQGDESITSADISSDGKHLAVATMAELRVFHLRLRSGMLKVQKLEQTQTFADLSKRQAKMIQFSPDTRWLATIGADNSIQLYRRSEINDDKVSPIFLQTSVELKRLRRDTSTTKANDASLGSYNRSINRLTFSADSRILAVSDISGFLDTWVIEGHEDLTQGNDEEPNPADAADKFDSSDEEDSGEEDSRIIIFGEHWIRNPAASLLAKLPAAPLVLSFRPSTTQATRTLTNGNIGVHPTRHNPHPHSHDIPNGEDRLFILTAENQIYEFNVLSGRISDWSRRNPTSRLPQEFQDLRDRAKSAVWDVRGHNERIWVYGVSWLWMFDLSRDLPPVDSEQKDVNVTNGISKEISLKRKRGDNDEDRRASRPRIDTGAGSKIPNAKLGISIGRKMRKINGTDAAAGQWISLEAEQDLPSDEEGDYVLANESDQALVKLRRGSINTDRYMLNGHVDDSTDADTSENDDTRIAKMRDGKRLAYWHTYKYRPILGIVPLGSETGDEAAVGEEDDDSPSGLEVALVERPLFDWDVPPPYLGNREWDP</sequence>
<dbReference type="AlphaFoldDB" id="A0A8H6FG58"/>
<dbReference type="GO" id="GO:0000462">
    <property type="term" value="P:maturation of SSU-rRNA from tricistronic rRNA transcript (SSU-rRNA, 5.8S rRNA, LSU-rRNA)"/>
    <property type="evidence" value="ECO:0007669"/>
    <property type="project" value="InterPro"/>
</dbReference>
<dbReference type="Pfam" id="PF00400">
    <property type="entry name" value="WD40"/>
    <property type="match status" value="1"/>
</dbReference>
<keyword evidence="3" id="KW-1185">Reference proteome</keyword>
<dbReference type="EMBL" id="JACCJB010000005">
    <property type="protein sequence ID" value="KAF6226896.1"/>
    <property type="molecule type" value="Genomic_DNA"/>
</dbReference>
<dbReference type="RefSeq" id="XP_037155205.1">
    <property type="nucleotide sequence ID" value="XM_037299204.1"/>
</dbReference>
<evidence type="ECO:0008006" key="4">
    <source>
        <dbReference type="Google" id="ProtNLM"/>
    </source>
</evidence>
<dbReference type="GO" id="GO:0030686">
    <property type="term" value="C:90S preribosome"/>
    <property type="evidence" value="ECO:0007669"/>
    <property type="project" value="InterPro"/>
</dbReference>
<dbReference type="PANTHER" id="PTHR44163">
    <property type="entry name" value="U3 SMALL NUCLEOLAR RNA-ASSOCIATED PROTEIN 4 HOMOLOG"/>
    <property type="match status" value="1"/>
</dbReference>
<dbReference type="GeneID" id="59336734"/>
<feature type="compositionally biased region" description="Basic and acidic residues" evidence="1">
    <location>
        <begin position="793"/>
        <end position="806"/>
    </location>
</feature>
<dbReference type="InterPro" id="IPR001680">
    <property type="entry name" value="WD40_rpt"/>
</dbReference>
<dbReference type="InterPro" id="IPR015943">
    <property type="entry name" value="WD40/YVTN_repeat-like_dom_sf"/>
</dbReference>
<reference evidence="2 3" key="1">
    <citation type="journal article" date="2020" name="Genomics">
        <title>Complete, high-quality genomes from long-read metagenomic sequencing of two wolf lichen thalli reveals enigmatic genome architecture.</title>
        <authorList>
            <person name="McKenzie S.K."/>
            <person name="Walston R.F."/>
            <person name="Allen J.L."/>
        </authorList>
    </citation>
    <scope>NUCLEOTIDE SEQUENCE [LARGE SCALE GENOMIC DNA]</scope>
    <source>
        <strain evidence="2">WasteWater1</strain>
    </source>
</reference>
<dbReference type="InterPro" id="IPR011047">
    <property type="entry name" value="Quinoprotein_ADH-like_sf"/>
</dbReference>
<comment type="caution">
    <text evidence="2">The sequence shown here is derived from an EMBL/GenBank/DDBJ whole genome shotgun (WGS) entry which is preliminary data.</text>
</comment>
<evidence type="ECO:0000313" key="3">
    <source>
        <dbReference type="Proteomes" id="UP000593566"/>
    </source>
</evidence>
<protein>
    <recommendedName>
        <fullName evidence="4">U3 small nucleolar RNA-associated protein 4</fullName>
    </recommendedName>
</protein>
<dbReference type="InterPro" id="IPR046351">
    <property type="entry name" value="UTP4"/>
</dbReference>
<dbReference type="PANTHER" id="PTHR44163:SF1">
    <property type="entry name" value="U3 SMALL NUCLEOLAR RNA-ASSOCIATED PROTEIN 4 HOMOLOG"/>
    <property type="match status" value="1"/>
</dbReference>
<proteinExistence type="predicted"/>
<dbReference type="Proteomes" id="UP000593566">
    <property type="component" value="Unassembled WGS sequence"/>
</dbReference>
<gene>
    <name evidence="2" type="ORF">HO133_008337</name>
</gene>
<dbReference type="GO" id="GO:0032040">
    <property type="term" value="C:small-subunit processome"/>
    <property type="evidence" value="ECO:0007669"/>
    <property type="project" value="TreeGrafter"/>
</dbReference>
<feature type="region of interest" description="Disordered" evidence="1">
    <location>
        <begin position="787"/>
        <end position="814"/>
    </location>
</feature>
<feature type="region of interest" description="Disordered" evidence="1">
    <location>
        <begin position="593"/>
        <end position="622"/>
    </location>
</feature>
<accession>A0A8H6FG58</accession>
<name>A0A8H6FG58_9LECA</name>
<dbReference type="GO" id="GO:0034455">
    <property type="term" value="C:t-UTP complex"/>
    <property type="evidence" value="ECO:0007669"/>
    <property type="project" value="TreeGrafter"/>
</dbReference>
<dbReference type="Gene3D" id="2.130.10.10">
    <property type="entry name" value="YVTN repeat-like/Quinoprotein amine dehydrogenase"/>
    <property type="match status" value="3"/>
</dbReference>
<evidence type="ECO:0000313" key="2">
    <source>
        <dbReference type="EMBL" id="KAF6226896.1"/>
    </source>
</evidence>